<name>A0A6J7WHE4_9CAUD</name>
<reference evidence="1" key="1">
    <citation type="submission" date="2020-05" db="EMBL/GenBank/DDBJ databases">
        <authorList>
            <person name="Chiriac C."/>
            <person name="Salcher M."/>
            <person name="Ghai R."/>
            <person name="Kavagutti S V."/>
        </authorList>
    </citation>
    <scope>NUCLEOTIDE SEQUENCE</scope>
</reference>
<evidence type="ECO:0000313" key="1">
    <source>
        <dbReference type="EMBL" id="CAB5215172.1"/>
    </source>
</evidence>
<organism evidence="1">
    <name type="scientific">uncultured Caudovirales phage</name>
    <dbReference type="NCBI Taxonomy" id="2100421"/>
    <lineage>
        <taxon>Viruses</taxon>
        <taxon>Duplodnaviria</taxon>
        <taxon>Heunggongvirae</taxon>
        <taxon>Uroviricota</taxon>
        <taxon>Caudoviricetes</taxon>
        <taxon>Peduoviridae</taxon>
        <taxon>Maltschvirus</taxon>
        <taxon>Maltschvirus maltsch</taxon>
    </lineage>
</organism>
<protein>
    <submittedName>
        <fullName evidence="1">Uncharacterized protein</fullName>
    </submittedName>
</protein>
<sequence>MAQEWLTKYLRFKPEVTQIFDDLDAYRQFCVDYGYPYDERDLYKERGGYAEFLKMRKGREPWDQWRTPKRREFNFNKPRT</sequence>
<gene>
    <name evidence="1" type="ORF">UFOVP190_431</name>
</gene>
<accession>A0A6J7WHE4</accession>
<proteinExistence type="predicted"/>
<dbReference type="EMBL" id="LR798243">
    <property type="protein sequence ID" value="CAB5215172.1"/>
    <property type="molecule type" value="Genomic_DNA"/>
</dbReference>